<proteinExistence type="inferred from homology"/>
<dbReference type="PANTHER" id="PTHR35893">
    <property type="entry name" value="INNER MEMBRANE PROTEIN-RELATED"/>
    <property type="match status" value="1"/>
</dbReference>
<evidence type="ECO:0000256" key="6">
    <source>
        <dbReference type="ARBA" id="ARBA00022989"/>
    </source>
</evidence>
<evidence type="ECO:0000256" key="5">
    <source>
        <dbReference type="ARBA" id="ARBA00022692"/>
    </source>
</evidence>
<dbReference type="PANTHER" id="PTHR35893:SF3">
    <property type="entry name" value="INNER MEMBRANE PROTEIN"/>
    <property type="match status" value="1"/>
</dbReference>
<evidence type="ECO:0000256" key="8">
    <source>
        <dbReference type="SAM" id="Coils"/>
    </source>
</evidence>
<keyword evidence="8" id="KW-0175">Coiled coil</keyword>
<evidence type="ECO:0000313" key="12">
    <source>
        <dbReference type="EMBL" id="TCS96280.1"/>
    </source>
</evidence>
<dbReference type="GO" id="GO:0005886">
    <property type="term" value="C:plasma membrane"/>
    <property type="evidence" value="ECO:0007669"/>
    <property type="project" value="UniProtKB-SubCell"/>
</dbReference>
<evidence type="ECO:0000256" key="4">
    <source>
        <dbReference type="ARBA" id="ARBA00022519"/>
    </source>
</evidence>
<dbReference type="EMBL" id="VJNC01000002">
    <property type="protein sequence ID" value="TSE23625.1"/>
    <property type="molecule type" value="Genomic_DNA"/>
</dbReference>
<dbReference type="Pfam" id="PF05957">
    <property type="entry name" value="DUF883"/>
    <property type="match status" value="1"/>
</dbReference>
<keyword evidence="5 9" id="KW-0812">Transmembrane</keyword>
<keyword evidence="3" id="KW-1003">Cell membrane</keyword>
<accession>A0A4R3LAS6</accession>
<evidence type="ECO:0000256" key="3">
    <source>
        <dbReference type="ARBA" id="ARBA00022475"/>
    </source>
</evidence>
<dbReference type="Proteomes" id="UP000315577">
    <property type="component" value="Unassembled WGS sequence"/>
</dbReference>
<keyword evidence="4" id="KW-0997">Cell inner membrane</keyword>
<keyword evidence="15" id="KW-1185">Reference proteome</keyword>
<evidence type="ECO:0000256" key="2">
    <source>
        <dbReference type="ARBA" id="ARBA00010423"/>
    </source>
</evidence>
<evidence type="ECO:0000313" key="15">
    <source>
        <dbReference type="Proteomes" id="UP000315577"/>
    </source>
</evidence>
<keyword evidence="6 9" id="KW-1133">Transmembrane helix</keyword>
<dbReference type="InterPro" id="IPR043605">
    <property type="entry name" value="DUF883_C"/>
</dbReference>
<evidence type="ECO:0000313" key="14">
    <source>
        <dbReference type="Proteomes" id="UP000295536"/>
    </source>
</evidence>
<evidence type="ECO:0000256" key="1">
    <source>
        <dbReference type="ARBA" id="ARBA00004377"/>
    </source>
</evidence>
<name>A0A4R3LAS6_9BURK</name>
<dbReference type="InterPro" id="IPR010279">
    <property type="entry name" value="YqjD/ElaB"/>
</dbReference>
<reference evidence="13 15" key="2">
    <citation type="submission" date="2019-07" db="EMBL/GenBank/DDBJ databases">
        <title>Tepidimonas ignava SPS-1037 draft genome.</title>
        <authorList>
            <person name="Da Costa M.S."/>
            <person name="Froufe H.J.C."/>
            <person name="Egas C."/>
            <person name="Albuquerque L."/>
        </authorList>
    </citation>
    <scope>NUCLEOTIDE SEQUENCE [LARGE SCALE GENOMIC DNA]</scope>
    <source>
        <strain evidence="13 15">SPS-1037</strain>
    </source>
</reference>
<protein>
    <submittedName>
        <fullName evidence="12">ElaB/YqjD/DUF883 family membrane-anchored ribosome-binding protein</fullName>
    </submittedName>
</protein>
<organism evidence="12 14">
    <name type="scientific">Tepidimonas ignava</name>
    <dbReference type="NCBI Taxonomy" id="114249"/>
    <lineage>
        <taxon>Bacteria</taxon>
        <taxon>Pseudomonadati</taxon>
        <taxon>Pseudomonadota</taxon>
        <taxon>Betaproteobacteria</taxon>
        <taxon>Burkholderiales</taxon>
        <taxon>Tepidimonas</taxon>
    </lineage>
</organism>
<evidence type="ECO:0000313" key="13">
    <source>
        <dbReference type="EMBL" id="TSE23625.1"/>
    </source>
</evidence>
<feature type="transmembrane region" description="Helical" evidence="9">
    <location>
        <begin position="83"/>
        <end position="101"/>
    </location>
</feature>
<dbReference type="InterPro" id="IPR043604">
    <property type="entry name" value="DUF883_N"/>
</dbReference>
<dbReference type="OrthoDB" id="9181874at2"/>
<evidence type="ECO:0000256" key="7">
    <source>
        <dbReference type="ARBA" id="ARBA00023136"/>
    </source>
</evidence>
<sequence>MTDNTLQPKDKLVADLKVVVADAEELLAATAQSTGEKVAELRERLQENLRNARHRLADAEAAIRERTREVARATDHYVHEHPWKAIGVAAGIGLLVGMLIGRR</sequence>
<comment type="similarity">
    <text evidence="2">Belongs to the ElaB/YgaM/YqjD family.</text>
</comment>
<feature type="coiled-coil region" evidence="8">
    <location>
        <begin position="35"/>
        <end position="76"/>
    </location>
</feature>
<comment type="subcellular location">
    <subcellularLocation>
        <location evidence="1">Cell inner membrane</location>
        <topology evidence="1">Single-pass membrane protein</topology>
    </subcellularLocation>
</comment>
<reference evidence="12 14" key="1">
    <citation type="submission" date="2019-03" db="EMBL/GenBank/DDBJ databases">
        <title>Genomic Encyclopedia of Type Strains, Phase IV (KMG-IV): sequencing the most valuable type-strain genomes for metagenomic binning, comparative biology and taxonomic classification.</title>
        <authorList>
            <person name="Goeker M."/>
        </authorList>
    </citation>
    <scope>NUCLEOTIDE SEQUENCE [LARGE SCALE GENOMIC DNA]</scope>
    <source>
        <strain evidence="12 14">DSM 12034</strain>
    </source>
</reference>
<keyword evidence="7 9" id="KW-0472">Membrane</keyword>
<dbReference type="RefSeq" id="WP_132963105.1">
    <property type="nucleotide sequence ID" value="NZ_DAIPFN010000026.1"/>
</dbReference>
<dbReference type="AlphaFoldDB" id="A0A4R3LAS6"/>
<gene>
    <name evidence="12" type="ORF">EDC36_11269</name>
    <name evidence="13" type="ORF">Tigna_00319</name>
</gene>
<dbReference type="Proteomes" id="UP000295536">
    <property type="component" value="Unassembled WGS sequence"/>
</dbReference>
<evidence type="ECO:0000259" key="11">
    <source>
        <dbReference type="Pfam" id="PF19029"/>
    </source>
</evidence>
<evidence type="ECO:0000259" key="10">
    <source>
        <dbReference type="Pfam" id="PF05957"/>
    </source>
</evidence>
<dbReference type="Pfam" id="PF19029">
    <property type="entry name" value="DUF883_C"/>
    <property type="match status" value="1"/>
</dbReference>
<evidence type="ECO:0000256" key="9">
    <source>
        <dbReference type="SAM" id="Phobius"/>
    </source>
</evidence>
<dbReference type="GO" id="GO:0043022">
    <property type="term" value="F:ribosome binding"/>
    <property type="evidence" value="ECO:0007669"/>
    <property type="project" value="InterPro"/>
</dbReference>
<comment type="caution">
    <text evidence="12">The sequence shown here is derived from an EMBL/GenBank/DDBJ whole genome shotgun (WGS) entry which is preliminary data.</text>
</comment>
<dbReference type="EMBL" id="SMAH01000012">
    <property type="protein sequence ID" value="TCS96280.1"/>
    <property type="molecule type" value="Genomic_DNA"/>
</dbReference>
<feature type="domain" description="DUF883" evidence="11">
    <location>
        <begin position="74"/>
        <end position="103"/>
    </location>
</feature>
<feature type="domain" description="DUF883" evidence="10">
    <location>
        <begin position="10"/>
        <end position="60"/>
    </location>
</feature>